<dbReference type="HOGENOM" id="CLU_3122278_0_0_5"/>
<evidence type="ECO:0000313" key="2">
    <source>
        <dbReference type="Proteomes" id="UP000001353"/>
    </source>
</evidence>
<dbReference type="KEGG" id="rli:RLO149_c039710"/>
<evidence type="ECO:0000313" key="1">
    <source>
        <dbReference type="EMBL" id="AEI95872.1"/>
    </source>
</evidence>
<dbReference type="Proteomes" id="UP000001353">
    <property type="component" value="Chromosome"/>
</dbReference>
<accession>F7ZEH6</accession>
<dbReference type="EMBL" id="CP002623">
    <property type="protein sequence ID" value="AEI95872.1"/>
    <property type="molecule type" value="Genomic_DNA"/>
</dbReference>
<gene>
    <name evidence="1" type="ordered locus">RLO149_c039710</name>
</gene>
<name>F7ZEH6_ROSLO</name>
<protein>
    <submittedName>
        <fullName evidence="1">Uncharacterized protein</fullName>
    </submittedName>
</protein>
<dbReference type="AlphaFoldDB" id="F7ZEH6"/>
<keyword evidence="2" id="KW-1185">Reference proteome</keyword>
<proteinExistence type="predicted"/>
<organism evidence="1 2">
    <name type="scientific">Roseobacter litoralis (strain ATCC 49566 / DSM 6996 / JCM 21268 / NBRC 15278 / OCh 149)</name>
    <dbReference type="NCBI Taxonomy" id="391595"/>
    <lineage>
        <taxon>Bacteria</taxon>
        <taxon>Pseudomonadati</taxon>
        <taxon>Pseudomonadota</taxon>
        <taxon>Alphaproteobacteria</taxon>
        <taxon>Rhodobacterales</taxon>
        <taxon>Roseobacteraceae</taxon>
        <taxon>Roseobacter</taxon>
    </lineage>
</organism>
<reference evidence="1 2" key="1">
    <citation type="journal article" date="2011" name="BMC Genomics">
        <title>Comparative genome analysis and genome-guided physiological analysis of Roseobacter litoralis.</title>
        <authorList>
            <person name="Kalhoefer D."/>
            <person name="Thole S."/>
            <person name="Voget S."/>
            <person name="Lehmann R."/>
            <person name="Liesegang H."/>
            <person name="Wollher A."/>
            <person name="Daniel R."/>
            <person name="Simon M."/>
            <person name="Brinkhoff T."/>
        </authorList>
    </citation>
    <scope>NUCLEOTIDE SEQUENCE [LARGE SCALE GENOMIC DNA]</scope>
    <source>
        <strain evidence="2">ATCC 49566 / DSM 6996 / JCM 21268 / NBRC 15278 / OCh 149</strain>
    </source>
</reference>
<sequence length="50" mass="5710">MHRLATQIFSCMQNFLRCKHTQYNSSMSAASSNLSSAPSQHRRYAMMKGL</sequence>